<sequence>MPTFPSASRWSSSTTWPQRAAGAASTALAAAIFAVLDVADVILCFVYALLDGVLEDSPMRCYCHRSYDNGGISEATAAAVDGGDHEVSDTLYACVRRSTVRDAILYLLRHVVGRRRGTPPDETVAPCKWRSPRWSDCACRSCVAWRGGEGGGGGGGSGRLHIVVKEPDREGNVHACTLKQSETTTTPDAENAIFVHGFTSSSSFWSETVFRESSFILDDCRLFAVDLLGFGRSPKPANCMYRVRDHVEAIERSLIEPHGLMSGSASFHLVSHSMGCIIALALAAKHPTRVKSITLVAPPYFLPCEQKASQVALNRLAEKKLWPPLLFGSAVMSWYEHVGRTVCFLVCKNHLLWEWLFSLFTGNTDVDFRVRDLTKHTHHSAWQTMHNVICGGAALQDRNLEAVAAAGIPVQVVHGADDQVVPVECSRHLKAKLPRAKLRVMDRRDHSTVVLGRERDFAKEVKAFWWSAAQRPTHQIRVESVVI</sequence>
<dbReference type="PANTHER" id="PTHR43689">
    <property type="entry name" value="HYDROLASE"/>
    <property type="match status" value="1"/>
</dbReference>
<evidence type="ECO:0000256" key="1">
    <source>
        <dbReference type="SAM" id="Phobius"/>
    </source>
</evidence>
<keyword evidence="1" id="KW-1133">Transmembrane helix</keyword>
<dbReference type="Pfam" id="PF00561">
    <property type="entry name" value="Abhydrolase_1"/>
    <property type="match status" value="1"/>
</dbReference>
<dbReference type="InterPro" id="IPR000073">
    <property type="entry name" value="AB_hydrolase_1"/>
</dbReference>
<evidence type="ECO:0000313" key="4">
    <source>
        <dbReference type="Proteomes" id="UP000604825"/>
    </source>
</evidence>
<dbReference type="OrthoDB" id="284184at2759"/>
<dbReference type="PANTHER" id="PTHR43689:SF14">
    <property type="entry name" value="LYSOPHOSPHOLIPASE BODYGUARD 4-RELATED"/>
    <property type="match status" value="1"/>
</dbReference>
<dbReference type="EMBL" id="CAJGYO010000003">
    <property type="protein sequence ID" value="CAD6216618.1"/>
    <property type="molecule type" value="Genomic_DNA"/>
</dbReference>
<evidence type="ECO:0000313" key="3">
    <source>
        <dbReference type="EMBL" id="CAD6216618.1"/>
    </source>
</evidence>
<dbReference type="AlphaFoldDB" id="A0A811N114"/>
<keyword evidence="1" id="KW-0472">Membrane</keyword>
<protein>
    <recommendedName>
        <fullName evidence="2">AB hydrolase-1 domain-containing protein</fullName>
    </recommendedName>
</protein>
<reference evidence="3" key="1">
    <citation type="submission" date="2020-10" db="EMBL/GenBank/DDBJ databases">
        <authorList>
            <person name="Han B."/>
            <person name="Lu T."/>
            <person name="Zhao Q."/>
            <person name="Huang X."/>
            <person name="Zhao Y."/>
        </authorList>
    </citation>
    <scope>NUCLEOTIDE SEQUENCE</scope>
</reference>
<keyword evidence="1" id="KW-0812">Transmembrane</keyword>
<proteinExistence type="predicted"/>
<name>A0A811N114_9POAL</name>
<feature type="domain" description="AB hydrolase-1" evidence="2">
    <location>
        <begin position="193"/>
        <end position="447"/>
    </location>
</feature>
<dbReference type="Proteomes" id="UP000604825">
    <property type="component" value="Unassembled WGS sequence"/>
</dbReference>
<accession>A0A811N114</accession>
<evidence type="ECO:0000259" key="2">
    <source>
        <dbReference type="Pfam" id="PF00561"/>
    </source>
</evidence>
<keyword evidence="4" id="KW-1185">Reference proteome</keyword>
<dbReference type="PRINTS" id="PR00111">
    <property type="entry name" value="ABHYDROLASE"/>
</dbReference>
<gene>
    <name evidence="3" type="ORF">NCGR_LOCUS10799</name>
</gene>
<feature type="transmembrane region" description="Helical" evidence="1">
    <location>
        <begin position="20"/>
        <end position="50"/>
    </location>
</feature>
<comment type="caution">
    <text evidence="3">The sequence shown here is derived from an EMBL/GenBank/DDBJ whole genome shotgun (WGS) entry which is preliminary data.</text>
</comment>
<dbReference type="InterPro" id="IPR029058">
    <property type="entry name" value="AB_hydrolase_fold"/>
</dbReference>
<dbReference type="SUPFAM" id="SSF53474">
    <property type="entry name" value="alpha/beta-Hydrolases"/>
    <property type="match status" value="1"/>
</dbReference>
<organism evidence="3 4">
    <name type="scientific">Miscanthus lutarioriparius</name>
    <dbReference type="NCBI Taxonomy" id="422564"/>
    <lineage>
        <taxon>Eukaryota</taxon>
        <taxon>Viridiplantae</taxon>
        <taxon>Streptophyta</taxon>
        <taxon>Embryophyta</taxon>
        <taxon>Tracheophyta</taxon>
        <taxon>Spermatophyta</taxon>
        <taxon>Magnoliopsida</taxon>
        <taxon>Liliopsida</taxon>
        <taxon>Poales</taxon>
        <taxon>Poaceae</taxon>
        <taxon>PACMAD clade</taxon>
        <taxon>Panicoideae</taxon>
        <taxon>Andropogonodae</taxon>
        <taxon>Andropogoneae</taxon>
        <taxon>Saccharinae</taxon>
        <taxon>Miscanthus</taxon>
    </lineage>
</organism>
<dbReference type="Gene3D" id="3.40.50.1820">
    <property type="entry name" value="alpha/beta hydrolase"/>
    <property type="match status" value="1"/>
</dbReference>